<evidence type="ECO:0000256" key="2">
    <source>
        <dbReference type="ARBA" id="ARBA00005262"/>
    </source>
</evidence>
<proteinExistence type="inferred from homology"/>
<keyword evidence="9" id="KW-1185">Reference proteome</keyword>
<dbReference type="Proteomes" id="UP001489004">
    <property type="component" value="Unassembled WGS sequence"/>
</dbReference>
<dbReference type="InterPro" id="IPR003370">
    <property type="entry name" value="Chromate_transpt"/>
</dbReference>
<feature type="transmembrane region" description="Helical" evidence="7">
    <location>
        <begin position="333"/>
        <end position="352"/>
    </location>
</feature>
<keyword evidence="4 7" id="KW-0812">Transmembrane</keyword>
<name>A0AAW1PS64_9CHLO</name>
<evidence type="ECO:0000256" key="4">
    <source>
        <dbReference type="ARBA" id="ARBA00022692"/>
    </source>
</evidence>
<comment type="similarity">
    <text evidence="2">Belongs to the chromate ion transporter (CHR) (TC 2.A.51) family.</text>
</comment>
<feature type="transmembrane region" description="Helical" evidence="7">
    <location>
        <begin position="609"/>
        <end position="642"/>
    </location>
</feature>
<keyword evidence="3" id="KW-1003">Cell membrane</keyword>
<organism evidence="8 9">
    <name type="scientific">[Myrmecia] bisecta</name>
    <dbReference type="NCBI Taxonomy" id="41462"/>
    <lineage>
        <taxon>Eukaryota</taxon>
        <taxon>Viridiplantae</taxon>
        <taxon>Chlorophyta</taxon>
        <taxon>core chlorophytes</taxon>
        <taxon>Trebouxiophyceae</taxon>
        <taxon>Trebouxiales</taxon>
        <taxon>Trebouxiaceae</taxon>
        <taxon>Myrmecia</taxon>
    </lineage>
</organism>
<dbReference type="PANTHER" id="PTHR33567:SF3">
    <property type="entry name" value="CHROMATE ION TRANSPORTER (EUROFUNG)"/>
    <property type="match status" value="1"/>
</dbReference>
<dbReference type="PANTHER" id="PTHR33567">
    <property type="entry name" value="CHROMATE ION TRANSPORTER (EUROFUNG)"/>
    <property type="match status" value="1"/>
</dbReference>
<feature type="transmembrane region" description="Helical" evidence="7">
    <location>
        <begin position="528"/>
        <end position="554"/>
    </location>
</feature>
<feature type="transmembrane region" description="Helical" evidence="7">
    <location>
        <begin position="574"/>
        <end position="597"/>
    </location>
</feature>
<dbReference type="GO" id="GO:0015109">
    <property type="term" value="F:chromate transmembrane transporter activity"/>
    <property type="evidence" value="ECO:0007669"/>
    <property type="project" value="InterPro"/>
</dbReference>
<protein>
    <recommendedName>
        <fullName evidence="10">Chromate transporter</fullName>
    </recommendedName>
</protein>
<feature type="transmembrane region" description="Helical" evidence="7">
    <location>
        <begin position="373"/>
        <end position="401"/>
    </location>
</feature>
<evidence type="ECO:0000256" key="5">
    <source>
        <dbReference type="ARBA" id="ARBA00022989"/>
    </source>
</evidence>
<evidence type="ECO:0000256" key="6">
    <source>
        <dbReference type="ARBA" id="ARBA00023136"/>
    </source>
</evidence>
<sequence>MCTFRAVPAVRAISHGCFCRLQPFKRLRPEVVHQGRDQSFQPALLRQRQRPTQQLPLVLQASKQPLYNREHELQCLSDLCSSQPDSVTLLLHTINTGATAILSHYKQRIPHGELRPFTLDFRRPPSPPVDDAAWERIYEVCGGNPGTLIRATGDSWEKALVGLMVAMGSEYGLTPSPSDGWTVEQYAASVCAILASPYHAVREDILMQMWGGADKAALLAMARAPVLGYLELFKRWCFLGWIAFGGPAAHVGLFQKVFVEKLRWISANVFVELFALTQCLPGPSSTQLSFALGITERGWTGGLLTGFLFQYPGLLIASLTGVGAARVLRNPSAWLHGLTAGGLAPVGVALVASAGKSLTKSSCKDKVTQIINIGAAVITLYYPATWMFPTVIAVGGIITLIANRKKTSQVATADVVENLGVGKIVGAILCATWLVLLIVLIVVRANTEYATHKLLHWFEGFYRTGSLIFGGGQVVLPMLDSIVVAPGWMSSTDFLTGLALVQAMPGPLFNISAYIGAIIASNAHIFQLWGILVCWVGLFGPGILLIFGVLPYWGSFRNWQTYRRFRNWQPYRRALPGLNAAAVGLIIQSVFQLGFTIRASSPFPTTSTCIGIIGFALVDFLGIPAPLAVGVGGVLGVIGWAADMH</sequence>
<accession>A0AAW1PS64</accession>
<dbReference type="InterPro" id="IPR014047">
    <property type="entry name" value="Chr_Tranpt_l_chain"/>
</dbReference>
<comment type="caution">
    <text evidence="8">The sequence shown here is derived from an EMBL/GenBank/DDBJ whole genome shotgun (WGS) entry which is preliminary data.</text>
</comment>
<gene>
    <name evidence="8" type="ORF">WJX72_001480</name>
</gene>
<reference evidence="8 9" key="1">
    <citation type="journal article" date="2024" name="Nat. Commun.">
        <title>Phylogenomics reveals the evolutionary origins of lichenization in chlorophyte algae.</title>
        <authorList>
            <person name="Puginier C."/>
            <person name="Libourel C."/>
            <person name="Otte J."/>
            <person name="Skaloud P."/>
            <person name="Haon M."/>
            <person name="Grisel S."/>
            <person name="Petersen M."/>
            <person name="Berrin J.G."/>
            <person name="Delaux P.M."/>
            <person name="Dal Grande F."/>
            <person name="Keller J."/>
        </authorList>
    </citation>
    <scope>NUCLEOTIDE SEQUENCE [LARGE SCALE GENOMIC DNA]</scope>
    <source>
        <strain evidence="8 9">SAG 2043</strain>
    </source>
</reference>
<keyword evidence="6 7" id="KW-0472">Membrane</keyword>
<dbReference type="Pfam" id="PF02417">
    <property type="entry name" value="Chromate_transp"/>
    <property type="match status" value="2"/>
</dbReference>
<evidence type="ECO:0000313" key="9">
    <source>
        <dbReference type="Proteomes" id="UP001489004"/>
    </source>
</evidence>
<evidence type="ECO:0000256" key="7">
    <source>
        <dbReference type="SAM" id="Phobius"/>
    </source>
</evidence>
<dbReference type="NCBIfam" id="TIGR00937">
    <property type="entry name" value="2A51"/>
    <property type="match status" value="1"/>
</dbReference>
<evidence type="ECO:0000256" key="3">
    <source>
        <dbReference type="ARBA" id="ARBA00022475"/>
    </source>
</evidence>
<dbReference type="GO" id="GO:0005886">
    <property type="term" value="C:plasma membrane"/>
    <property type="evidence" value="ECO:0007669"/>
    <property type="project" value="UniProtKB-SubCell"/>
</dbReference>
<evidence type="ECO:0000313" key="8">
    <source>
        <dbReference type="EMBL" id="KAK9816521.1"/>
    </source>
</evidence>
<feature type="transmembrane region" description="Helical" evidence="7">
    <location>
        <begin position="421"/>
        <end position="443"/>
    </location>
</feature>
<dbReference type="EMBL" id="JALJOR010000005">
    <property type="protein sequence ID" value="KAK9816521.1"/>
    <property type="molecule type" value="Genomic_DNA"/>
</dbReference>
<dbReference type="AlphaFoldDB" id="A0AAW1PS64"/>
<comment type="subcellular location">
    <subcellularLocation>
        <location evidence="1">Cell membrane</location>
        <topology evidence="1">Multi-pass membrane protein</topology>
    </subcellularLocation>
</comment>
<keyword evidence="5 7" id="KW-1133">Transmembrane helix</keyword>
<evidence type="ECO:0000256" key="1">
    <source>
        <dbReference type="ARBA" id="ARBA00004651"/>
    </source>
</evidence>
<feature type="transmembrane region" description="Helical" evidence="7">
    <location>
        <begin position="494"/>
        <end position="516"/>
    </location>
</feature>
<evidence type="ECO:0008006" key="10">
    <source>
        <dbReference type="Google" id="ProtNLM"/>
    </source>
</evidence>
<feature type="transmembrane region" description="Helical" evidence="7">
    <location>
        <begin position="464"/>
        <end position="488"/>
    </location>
</feature>